<organism evidence="2 3">
    <name type="scientific">Gossypium darwinii</name>
    <name type="common">Darwin's cotton</name>
    <name type="synonym">Gossypium barbadense var. darwinii</name>
    <dbReference type="NCBI Taxonomy" id="34276"/>
    <lineage>
        <taxon>Eukaryota</taxon>
        <taxon>Viridiplantae</taxon>
        <taxon>Streptophyta</taxon>
        <taxon>Embryophyta</taxon>
        <taxon>Tracheophyta</taxon>
        <taxon>Spermatophyta</taxon>
        <taxon>Magnoliopsida</taxon>
        <taxon>eudicotyledons</taxon>
        <taxon>Gunneridae</taxon>
        <taxon>Pentapetalae</taxon>
        <taxon>rosids</taxon>
        <taxon>malvids</taxon>
        <taxon>Malvales</taxon>
        <taxon>Malvaceae</taxon>
        <taxon>Malvoideae</taxon>
        <taxon>Gossypium</taxon>
    </lineage>
</organism>
<proteinExistence type="predicted"/>
<evidence type="ECO:0000256" key="1">
    <source>
        <dbReference type="SAM" id="MobiDB-lite"/>
    </source>
</evidence>
<evidence type="ECO:0000313" key="2">
    <source>
        <dbReference type="EMBL" id="TYG36198.1"/>
    </source>
</evidence>
<dbReference type="EMBL" id="CM017713">
    <property type="protein sequence ID" value="TYG36198.1"/>
    <property type="molecule type" value="Genomic_DNA"/>
</dbReference>
<sequence>MVFCGLELVLEPRQTDIAAAAVQAFIGAVGTETQEIKKKKTDETRKPKKNLPEAADINVLG</sequence>
<gene>
    <name evidence="2" type="ORF">ES288_D13G045700v1</name>
</gene>
<keyword evidence="3" id="KW-1185">Reference proteome</keyword>
<reference evidence="2 3" key="1">
    <citation type="submission" date="2019-06" db="EMBL/GenBank/DDBJ databases">
        <title>WGS assembly of Gossypium darwinii.</title>
        <authorList>
            <person name="Chen Z.J."/>
            <person name="Sreedasyam A."/>
            <person name="Ando A."/>
            <person name="Song Q."/>
            <person name="De L."/>
            <person name="Hulse-Kemp A."/>
            <person name="Ding M."/>
            <person name="Ye W."/>
            <person name="Kirkbride R."/>
            <person name="Jenkins J."/>
            <person name="Plott C."/>
            <person name="Lovell J."/>
            <person name="Lin Y.-M."/>
            <person name="Vaughn R."/>
            <person name="Liu B."/>
            <person name="Li W."/>
            <person name="Simpson S."/>
            <person name="Scheffler B."/>
            <person name="Saski C."/>
            <person name="Grover C."/>
            <person name="Hu G."/>
            <person name="Conover J."/>
            <person name="Carlson J."/>
            <person name="Shu S."/>
            <person name="Boston L."/>
            <person name="Williams M."/>
            <person name="Peterson D."/>
            <person name="Mcgee K."/>
            <person name="Jones D."/>
            <person name="Wendel J."/>
            <person name="Stelly D."/>
            <person name="Grimwood J."/>
            <person name="Schmutz J."/>
        </authorList>
    </citation>
    <scope>NUCLEOTIDE SEQUENCE [LARGE SCALE GENOMIC DNA]</scope>
    <source>
        <strain evidence="2">1808015.09</strain>
    </source>
</reference>
<protein>
    <submittedName>
        <fullName evidence="2">Uncharacterized protein</fullName>
    </submittedName>
</protein>
<dbReference type="AlphaFoldDB" id="A0A5D1ZX03"/>
<dbReference type="Proteomes" id="UP000323506">
    <property type="component" value="Chromosome D13"/>
</dbReference>
<evidence type="ECO:0000313" key="3">
    <source>
        <dbReference type="Proteomes" id="UP000323506"/>
    </source>
</evidence>
<accession>A0A5D1ZX03</accession>
<feature type="region of interest" description="Disordered" evidence="1">
    <location>
        <begin position="37"/>
        <end position="61"/>
    </location>
</feature>
<name>A0A5D1ZX03_GOSDA</name>